<evidence type="ECO:0000259" key="12">
    <source>
        <dbReference type="PROSITE" id="PS50157"/>
    </source>
</evidence>
<dbReference type="GO" id="GO:0000977">
    <property type="term" value="F:RNA polymerase II transcription regulatory region sequence-specific DNA binding"/>
    <property type="evidence" value="ECO:0007669"/>
    <property type="project" value="UniProtKB-ARBA"/>
</dbReference>
<keyword evidence="3" id="KW-0217">Developmental protein</keyword>
<accession>A0A0V1LND4</accession>
<feature type="domain" description="C2H2-type" evidence="12">
    <location>
        <begin position="741"/>
        <end position="768"/>
    </location>
</feature>
<feature type="region of interest" description="Disordered" evidence="11">
    <location>
        <begin position="485"/>
        <end position="511"/>
    </location>
</feature>
<feature type="compositionally biased region" description="Polar residues" evidence="11">
    <location>
        <begin position="1013"/>
        <end position="1033"/>
    </location>
</feature>
<dbReference type="GO" id="GO:0040034">
    <property type="term" value="P:regulation of development, heterochronic"/>
    <property type="evidence" value="ECO:0007669"/>
    <property type="project" value="UniProtKB-ARBA"/>
</dbReference>
<keyword evidence="5" id="KW-0677">Repeat</keyword>
<dbReference type="InterPro" id="IPR036236">
    <property type="entry name" value="Znf_C2H2_sf"/>
</dbReference>
<feature type="region of interest" description="Disordered" evidence="11">
    <location>
        <begin position="1013"/>
        <end position="1055"/>
    </location>
</feature>
<dbReference type="FunFam" id="3.30.160.60:FF:001482">
    <property type="entry name" value="Hunchback"/>
    <property type="match status" value="1"/>
</dbReference>
<evidence type="ECO:0000313" key="14">
    <source>
        <dbReference type="Proteomes" id="UP000054721"/>
    </source>
</evidence>
<name>A0A0V1LND4_9BILA</name>
<feature type="compositionally biased region" description="Polar residues" evidence="11">
    <location>
        <begin position="601"/>
        <end position="612"/>
    </location>
</feature>
<reference evidence="13 14" key="1">
    <citation type="submission" date="2015-05" db="EMBL/GenBank/DDBJ databases">
        <title>Evolution of Trichinella species and genotypes.</title>
        <authorList>
            <person name="Korhonen P.K."/>
            <person name="Edoardo P."/>
            <person name="Giuseppe L.R."/>
            <person name="Gasser R.B."/>
        </authorList>
    </citation>
    <scope>NUCLEOTIDE SEQUENCE [LARGE SCALE GENOMIC DNA]</scope>
    <source>
        <strain evidence="13">ISS10</strain>
    </source>
</reference>
<dbReference type="PROSITE" id="PS00028">
    <property type="entry name" value="ZINC_FINGER_C2H2_1"/>
    <property type="match status" value="2"/>
</dbReference>
<evidence type="ECO:0000256" key="7">
    <source>
        <dbReference type="ARBA" id="ARBA00022833"/>
    </source>
</evidence>
<feature type="region of interest" description="Disordered" evidence="11">
    <location>
        <begin position="1099"/>
        <end position="1119"/>
    </location>
</feature>
<feature type="domain" description="C2H2-type" evidence="12">
    <location>
        <begin position="526"/>
        <end position="553"/>
    </location>
</feature>
<dbReference type="Proteomes" id="UP000054721">
    <property type="component" value="Unassembled WGS sequence"/>
</dbReference>
<dbReference type="OrthoDB" id="10015593at2759"/>
<evidence type="ECO:0000256" key="6">
    <source>
        <dbReference type="ARBA" id="ARBA00022771"/>
    </source>
</evidence>
<keyword evidence="6 10" id="KW-0863">Zinc-finger</keyword>
<evidence type="ECO:0000256" key="4">
    <source>
        <dbReference type="ARBA" id="ARBA00022723"/>
    </source>
</evidence>
<dbReference type="InterPro" id="IPR050888">
    <property type="entry name" value="ZnF_C2H2-type_TF"/>
</dbReference>
<dbReference type="STRING" id="6335.A0A0V1LND4"/>
<dbReference type="SMART" id="SM00355">
    <property type="entry name" value="ZnF_C2H2"/>
    <property type="match status" value="9"/>
</dbReference>
<organism evidence="13 14">
    <name type="scientific">Trichinella nativa</name>
    <dbReference type="NCBI Taxonomy" id="6335"/>
    <lineage>
        <taxon>Eukaryota</taxon>
        <taxon>Metazoa</taxon>
        <taxon>Ecdysozoa</taxon>
        <taxon>Nematoda</taxon>
        <taxon>Enoplea</taxon>
        <taxon>Dorylaimia</taxon>
        <taxon>Trichinellida</taxon>
        <taxon>Trichinellidae</taxon>
        <taxon>Trichinella</taxon>
    </lineage>
</organism>
<dbReference type="GO" id="GO:0008270">
    <property type="term" value="F:zinc ion binding"/>
    <property type="evidence" value="ECO:0007669"/>
    <property type="project" value="UniProtKB-KW"/>
</dbReference>
<dbReference type="InterPro" id="IPR013087">
    <property type="entry name" value="Znf_C2H2_type"/>
</dbReference>
<feature type="compositionally biased region" description="Low complexity" evidence="11">
    <location>
        <begin position="495"/>
        <end position="509"/>
    </location>
</feature>
<proteinExistence type="inferred from homology"/>
<evidence type="ECO:0000256" key="5">
    <source>
        <dbReference type="ARBA" id="ARBA00022737"/>
    </source>
</evidence>
<keyword evidence="14" id="KW-1185">Reference proteome</keyword>
<evidence type="ECO:0000256" key="1">
    <source>
        <dbReference type="ARBA" id="ARBA00004123"/>
    </source>
</evidence>
<dbReference type="GO" id="GO:0005634">
    <property type="term" value="C:nucleus"/>
    <property type="evidence" value="ECO:0007669"/>
    <property type="project" value="UniProtKB-SubCell"/>
</dbReference>
<feature type="compositionally biased region" description="Polar residues" evidence="11">
    <location>
        <begin position="651"/>
        <end position="668"/>
    </location>
</feature>
<feature type="compositionally biased region" description="Low complexity" evidence="11">
    <location>
        <begin position="1034"/>
        <end position="1045"/>
    </location>
</feature>
<dbReference type="SUPFAM" id="SSF57667">
    <property type="entry name" value="beta-beta-alpha zinc fingers"/>
    <property type="match status" value="4"/>
</dbReference>
<feature type="region of interest" description="Disordered" evidence="11">
    <location>
        <begin position="570"/>
        <end position="612"/>
    </location>
</feature>
<feature type="compositionally biased region" description="Low complexity" evidence="11">
    <location>
        <begin position="579"/>
        <end position="595"/>
    </location>
</feature>
<keyword evidence="4" id="KW-0479">Metal-binding</keyword>
<evidence type="ECO:0000313" key="13">
    <source>
        <dbReference type="EMBL" id="KRZ61034.1"/>
    </source>
</evidence>
<evidence type="ECO:0000256" key="9">
    <source>
        <dbReference type="ARBA" id="ARBA00023242"/>
    </source>
</evidence>
<comment type="subcellular location">
    <subcellularLocation>
        <location evidence="1">Nucleus</location>
    </subcellularLocation>
</comment>
<evidence type="ECO:0000256" key="8">
    <source>
        <dbReference type="ARBA" id="ARBA00023125"/>
    </source>
</evidence>
<evidence type="ECO:0000256" key="10">
    <source>
        <dbReference type="PROSITE-ProRule" id="PRU00042"/>
    </source>
</evidence>
<keyword evidence="7" id="KW-0862">Zinc</keyword>
<comment type="similarity">
    <text evidence="2">Belongs to the hunchback C2H2-type zinc-finger protein family.</text>
</comment>
<dbReference type="Gene3D" id="3.30.160.60">
    <property type="entry name" value="Classic Zinc Finger"/>
    <property type="match status" value="4"/>
</dbReference>
<gene>
    <name evidence="13" type="primary">hb</name>
    <name evidence="13" type="ORF">T02_10682</name>
</gene>
<dbReference type="PROSITE" id="PS50157">
    <property type="entry name" value="ZINC_FINGER_C2H2_2"/>
    <property type="match status" value="4"/>
</dbReference>
<comment type="caution">
    <text evidence="13">The sequence shown here is derived from an EMBL/GenBank/DDBJ whole genome shotgun (WGS) entry which is preliminary data.</text>
</comment>
<feature type="domain" description="C2H2-type" evidence="12">
    <location>
        <begin position="713"/>
        <end position="740"/>
    </location>
</feature>
<feature type="compositionally biased region" description="Low complexity" evidence="11">
    <location>
        <begin position="231"/>
        <end position="249"/>
    </location>
</feature>
<dbReference type="EMBL" id="JYDW01000022">
    <property type="protein sequence ID" value="KRZ61034.1"/>
    <property type="molecule type" value="Genomic_DNA"/>
</dbReference>
<feature type="compositionally biased region" description="Low complexity" evidence="11">
    <location>
        <begin position="640"/>
        <end position="650"/>
    </location>
</feature>
<keyword evidence="8" id="KW-0238">DNA-binding</keyword>
<feature type="domain" description="C2H2-type" evidence="12">
    <location>
        <begin position="551"/>
        <end position="579"/>
    </location>
</feature>
<feature type="region of interest" description="Disordered" evidence="11">
    <location>
        <begin position="640"/>
        <end position="682"/>
    </location>
</feature>
<sequence length="1291" mass="138847">MISTRISFSSITKSPDCSTIAVQMSAANISGNLSQYGSCVPPFLMTDKPWNFVPAAGGAAPAPAGNSQLSPGNMAGSFASKTSAAMSPVAPVCSESQESFDPNRVSYGGSLPSFQTMQVGATGRQIWSAQAGSQVMPVGMVASAFSSPVVQQAGSNSSCATSGSLPRFDPTSYYMPATVKNSAGGSAPNDAQGAWLGSKFSLPHDGGTSQPEVGDDEDSTSLANVVKANMSSGTTGVQSTQSSSSPNGSEAAVTIQQQQESAYGATASLLQSKQFQTVQTQQSVSPFNPLNVDVYRSLAPQQNRSSIAHPTLGYSSMLFSPNPAETTTFKSETTSLDGSDEHLLGANSGTTEATRLILKIKSSMLAEHGGDSNAKDEISSEHAPTAVAAMPADTMDVDETTSSVLGNAGKSSIVVAVDSTRRTSNDSTTSASLDCSNDTVVTGGVDSAPSPDMDDAECMSETTATDADQSFDFSNSMVRRWTFPSEMNPVPQMSPPESGSNNSPPDGSSIMQHYSIMNEKTGATTYICHICGFSNESKFHFNSHMNTHADHKCDICDYTSRTEGRLKRHMKQFHTQPTSDDSSSGVAGAADSVNGGADGSVSSDSLVDQGSQENFQSEKEAFEVHLQSVINCQQQQQQQQNQHQQQQSQQPLLSVSPTTDVSSFTVQPSSGSGSGSGSSRPKTYRCKQCLFVASSKNDFWIHQRTHIKSDKQLACPKCPFITEYKHHLEYHLRNHFNSKPFKCTKCNYSCVNKSMLNSHMKSHSNFYQYRCADCTYATKYCHSLKLHLRKYGHNAATVINPDGTAASTVAIDVFGNRRGPRQKRGSAGSDTASTVPTMAPAVSATGTPLETSHLEAAGMGGLVNATLMKVFQNNMLAQAVAVSQQQHQQKDQLAAAMAATGSTPRMMAPLTGYLPPLQGSASMSPSMVQKCHWCDHVATSRDSLAKHMQGHKETLHMMNYLSAGSAFPSEGDSSRSNGSSSSTADPAVFDFMSVLAGQEALAASLNGNAPSASLWSLDQKPPSDSDTQTNAVVQQPEQSPPHQQQLEIAGSSSSRRKSKAFKLDLIAMKLQCRLSDSGDSYAGSETTDGNAVDTIRRASMPETGSTAQENEDESDSKITGRPRAATMSMMQRLQSQRQSSSYAKNTTPEIMSFDQSDMKSEIIRLGQTTTDWSNSFVCNYCLIAFKDCVMYNIHMGYHAFNDPFKCNMCGQVNSDRLSMFLHISLLTTHMYFNYSLCDPVREIAVMDVFFLFLIDHMCLHRWPCDFSLPELNHELVERDAKQQLTKLMLHR</sequence>
<evidence type="ECO:0000256" key="2">
    <source>
        <dbReference type="ARBA" id="ARBA00007746"/>
    </source>
</evidence>
<dbReference type="PANTHER" id="PTHR24406">
    <property type="entry name" value="TRANSCRIPTIONAL REPRESSOR CTCFL-RELATED"/>
    <property type="match status" value="1"/>
</dbReference>
<dbReference type="FunFam" id="3.30.160.60:FF:001301">
    <property type="entry name" value="Blast:Protein hunchback"/>
    <property type="match status" value="1"/>
</dbReference>
<evidence type="ECO:0000256" key="11">
    <source>
        <dbReference type="SAM" id="MobiDB-lite"/>
    </source>
</evidence>
<feature type="region of interest" description="Disordered" evidence="11">
    <location>
        <begin position="231"/>
        <end position="256"/>
    </location>
</feature>
<feature type="region of interest" description="Disordered" evidence="11">
    <location>
        <begin position="182"/>
        <end position="219"/>
    </location>
</feature>
<dbReference type="GO" id="GO:0000122">
    <property type="term" value="P:negative regulation of transcription by RNA polymerase II"/>
    <property type="evidence" value="ECO:0007669"/>
    <property type="project" value="UniProtKB-ARBA"/>
</dbReference>
<evidence type="ECO:0000256" key="3">
    <source>
        <dbReference type="ARBA" id="ARBA00022473"/>
    </source>
</evidence>
<protein>
    <submittedName>
        <fullName evidence="13">Hunchback-like protein</fullName>
    </submittedName>
</protein>
<dbReference type="Pfam" id="PF00096">
    <property type="entry name" value="zf-C2H2"/>
    <property type="match status" value="1"/>
</dbReference>
<keyword evidence="9" id="KW-0539">Nucleus</keyword>